<dbReference type="EMBL" id="KY073123">
    <property type="protein sequence ID" value="APD20088.1"/>
    <property type="molecule type" value="Genomic_DNA"/>
</dbReference>
<dbReference type="Pfam" id="PF23808">
    <property type="entry name" value="DUF7181"/>
    <property type="match status" value="1"/>
</dbReference>
<evidence type="ECO:0000259" key="1">
    <source>
        <dbReference type="Pfam" id="PF23808"/>
    </source>
</evidence>
<dbReference type="GeneID" id="40092462"/>
<evidence type="ECO:0000313" key="2">
    <source>
        <dbReference type="EMBL" id="ANM47180.1"/>
    </source>
</evidence>
<dbReference type="OrthoDB" id="19563at10239"/>
<accession>A0A1J0MG25</accession>
<dbReference type="Proteomes" id="UP000231470">
    <property type="component" value="Segment"/>
</dbReference>
<protein>
    <recommendedName>
        <fullName evidence="1">DUF7181 domain-containing protein</fullName>
    </recommendedName>
</protein>
<proteinExistence type="predicted"/>
<reference evidence="3 4" key="1">
    <citation type="submission" date="2016-11" db="EMBL/GenBank/DDBJ databases">
        <title>Complete genome of the first virulent bacteriophage infecting the opportunist pathogen Serratia rubidaea.</title>
        <authorList>
            <person name="Xing S."/>
            <person name="Ma T."/>
            <person name="Zhang X."/>
            <person name="Huang Y."/>
            <person name="Mi Z."/>
            <person name="Sun Q."/>
            <person name="An X."/>
            <person name="Fan H."/>
            <person name="Wu S."/>
            <person name="Lin W."/>
            <person name="Tong Y."/>
        </authorList>
    </citation>
    <scope>NUCLEOTIDE SEQUENCE [LARGE SCALE GENOMIC DNA]</scope>
</reference>
<keyword evidence="5" id="KW-1185">Reference proteome</keyword>
<dbReference type="RefSeq" id="YP_009615981.1">
    <property type="nucleotide sequence ID" value="NC_042047.1"/>
</dbReference>
<evidence type="ECO:0000313" key="5">
    <source>
        <dbReference type="Proteomes" id="UP000231470"/>
    </source>
</evidence>
<dbReference type="EMBL" id="KX147096">
    <property type="protein sequence ID" value="ANM47180.1"/>
    <property type="molecule type" value="Genomic_DNA"/>
</dbReference>
<reference evidence="2 5" key="2">
    <citation type="journal article" date="2017" name="Arch. Virol.">
        <title>First complete genome sequence of a virulent bacteriophage infecting the opportunistic pathogen Serratia rubidaea.</title>
        <authorList>
            <person name="Xing S."/>
            <person name="Ma T."/>
            <person name="Zhang X."/>
            <person name="Huang Y."/>
            <person name="Mi Z."/>
            <person name="Sun Q."/>
            <person name="An X."/>
            <person name="Fan H."/>
            <person name="Wu S."/>
            <person name="Wei L."/>
            <person name="Tong Y."/>
        </authorList>
    </citation>
    <scope>NUCLEOTIDE SEQUENCE [LARGE SCALE GENOMIC DNA]</scope>
</reference>
<evidence type="ECO:0000313" key="3">
    <source>
        <dbReference type="EMBL" id="APD20088.1"/>
    </source>
</evidence>
<organism evidence="3 4">
    <name type="scientific">Serratia phage vB_Sru_IME250</name>
    <dbReference type="NCBI Taxonomy" id="1852640"/>
    <lineage>
        <taxon>Viruses</taxon>
        <taxon>Duplodnaviria</taxon>
        <taxon>Heunggongvirae</taxon>
        <taxon>Uroviricota</taxon>
        <taxon>Caudoviricetes</taxon>
        <taxon>Pantevenvirales</taxon>
        <taxon>Ackermannviridae</taxon>
        <taxon>Taipeivirus</taxon>
        <taxon>Taipeivirus IME250</taxon>
    </lineage>
</organism>
<dbReference type="KEGG" id="vg:40092462"/>
<dbReference type="InterPro" id="IPR055605">
    <property type="entry name" value="DUF7181"/>
</dbReference>
<sequence>MLIKPTYEELAQVVLTFDKTLKTLYNALGKNPTSESGNTVNLLLMLNPLWDIDAIVAALKESEAQEPTPVATTNIQNYLENFDEHSFTDLLLRDLIDQEERRQSKNCPEVQPRHEIEQSIKEDLYGGYDPVSLAVMIVQALSYAAKGDTK</sequence>
<dbReference type="Proteomes" id="UP000230444">
    <property type="component" value="Segment"/>
</dbReference>
<name>A0A1J0MG25_9CAUD</name>
<evidence type="ECO:0000313" key="4">
    <source>
        <dbReference type="Proteomes" id="UP000230444"/>
    </source>
</evidence>
<feature type="domain" description="DUF7181" evidence="1">
    <location>
        <begin position="3"/>
        <end position="149"/>
    </location>
</feature>